<organism evidence="15 16">
    <name type="scientific">Gordonia effusa NBRC 100432</name>
    <dbReference type="NCBI Taxonomy" id="1077974"/>
    <lineage>
        <taxon>Bacteria</taxon>
        <taxon>Bacillati</taxon>
        <taxon>Actinomycetota</taxon>
        <taxon>Actinomycetes</taxon>
        <taxon>Mycobacteriales</taxon>
        <taxon>Gordoniaceae</taxon>
        <taxon>Gordonia</taxon>
    </lineage>
</organism>
<evidence type="ECO:0000256" key="9">
    <source>
        <dbReference type="ARBA" id="ARBA00023015"/>
    </source>
</evidence>
<dbReference type="InterPro" id="IPR011257">
    <property type="entry name" value="DNA_glycosylase"/>
</dbReference>
<evidence type="ECO:0000256" key="13">
    <source>
        <dbReference type="ARBA" id="ARBA00023204"/>
    </source>
</evidence>
<dbReference type="SUPFAM" id="SSF57884">
    <property type="entry name" value="Ada DNA repair protein, N-terminal domain (N-Ada 10)"/>
    <property type="match status" value="1"/>
</dbReference>
<dbReference type="GO" id="GO:0043565">
    <property type="term" value="F:sequence-specific DNA binding"/>
    <property type="evidence" value="ECO:0007669"/>
    <property type="project" value="InterPro"/>
</dbReference>
<dbReference type="InterPro" id="IPR009057">
    <property type="entry name" value="Homeodomain-like_sf"/>
</dbReference>
<keyword evidence="9" id="KW-0805">Transcription regulation</keyword>
<dbReference type="PANTHER" id="PTHR43003:SF13">
    <property type="entry name" value="DNA-3-METHYLADENINE GLYCOSYLASE 2"/>
    <property type="match status" value="1"/>
</dbReference>
<dbReference type="Pfam" id="PF06029">
    <property type="entry name" value="AlkA_N"/>
    <property type="match status" value="1"/>
</dbReference>
<keyword evidence="7" id="KW-0227">DNA damage</keyword>
<dbReference type="InterPro" id="IPR018060">
    <property type="entry name" value="HTH_AraC"/>
</dbReference>
<keyword evidence="8" id="KW-0862">Zinc</keyword>
<dbReference type="InterPro" id="IPR018062">
    <property type="entry name" value="HTH_AraC-typ_CS"/>
</dbReference>
<dbReference type="AlphaFoldDB" id="H0QVB8"/>
<dbReference type="InterPro" id="IPR003265">
    <property type="entry name" value="HhH-GPD_domain"/>
</dbReference>
<dbReference type="GO" id="GO:0006307">
    <property type="term" value="P:DNA alkylation repair"/>
    <property type="evidence" value="ECO:0007669"/>
    <property type="project" value="TreeGrafter"/>
</dbReference>
<evidence type="ECO:0000313" key="15">
    <source>
        <dbReference type="EMBL" id="GAB16769.1"/>
    </source>
</evidence>
<reference evidence="15 16" key="1">
    <citation type="submission" date="2011-12" db="EMBL/GenBank/DDBJ databases">
        <title>Whole genome shotgun sequence of Gordonia effusa NBRC 100432.</title>
        <authorList>
            <person name="Yoshida I."/>
            <person name="Takarada H."/>
            <person name="Hosoyama A."/>
            <person name="Tsuchikane K."/>
            <person name="Katsumata H."/>
            <person name="Yamazaki S."/>
            <person name="Fujita N."/>
        </authorList>
    </citation>
    <scope>NUCLEOTIDE SEQUENCE [LARGE SCALE GENOMIC DNA]</scope>
    <source>
        <strain evidence="15 16">NBRC 100432</strain>
    </source>
</reference>
<dbReference type="PANTHER" id="PTHR43003">
    <property type="entry name" value="DNA-3-METHYLADENINE GLYCOSYLASE"/>
    <property type="match status" value="1"/>
</dbReference>
<dbReference type="GO" id="GO:0003700">
    <property type="term" value="F:DNA-binding transcription factor activity"/>
    <property type="evidence" value="ECO:0007669"/>
    <property type="project" value="InterPro"/>
</dbReference>
<dbReference type="GO" id="GO:0043916">
    <property type="term" value="F:DNA-7-methylguanine glycosylase activity"/>
    <property type="evidence" value="ECO:0007669"/>
    <property type="project" value="TreeGrafter"/>
</dbReference>
<evidence type="ECO:0000256" key="5">
    <source>
        <dbReference type="ARBA" id="ARBA00022679"/>
    </source>
</evidence>
<dbReference type="Gene3D" id="1.10.10.60">
    <property type="entry name" value="Homeodomain-like"/>
    <property type="match status" value="1"/>
</dbReference>
<dbReference type="Pfam" id="PF12833">
    <property type="entry name" value="HTH_18"/>
    <property type="match status" value="1"/>
</dbReference>
<evidence type="ECO:0000256" key="4">
    <source>
        <dbReference type="ARBA" id="ARBA00022603"/>
    </source>
</evidence>
<evidence type="ECO:0000256" key="12">
    <source>
        <dbReference type="ARBA" id="ARBA00023163"/>
    </source>
</evidence>
<evidence type="ECO:0000256" key="2">
    <source>
        <dbReference type="ARBA" id="ARBA00001947"/>
    </source>
</evidence>
<dbReference type="GO" id="GO:0008725">
    <property type="term" value="F:DNA-3-methyladenine glycosylase activity"/>
    <property type="evidence" value="ECO:0007669"/>
    <property type="project" value="TreeGrafter"/>
</dbReference>
<feature type="domain" description="HTH araC/xylS-type" evidence="14">
    <location>
        <begin position="94"/>
        <end position="192"/>
    </location>
</feature>
<dbReference type="Gene3D" id="3.30.310.20">
    <property type="entry name" value="DNA-3-methyladenine glycosylase AlkA, N-terminal domain"/>
    <property type="match status" value="1"/>
</dbReference>
<keyword evidence="6" id="KW-0479">Metal-binding</keyword>
<proteinExistence type="predicted"/>
<dbReference type="PROSITE" id="PS01124">
    <property type="entry name" value="HTH_ARAC_FAMILY_2"/>
    <property type="match status" value="1"/>
</dbReference>
<dbReference type="GO" id="GO:0032993">
    <property type="term" value="C:protein-DNA complex"/>
    <property type="evidence" value="ECO:0007669"/>
    <property type="project" value="TreeGrafter"/>
</dbReference>
<dbReference type="SUPFAM" id="SSF46689">
    <property type="entry name" value="Homeodomain-like"/>
    <property type="match status" value="1"/>
</dbReference>
<dbReference type="InterPro" id="IPR023170">
    <property type="entry name" value="HhH_base_excis_C"/>
</dbReference>
<name>H0QVB8_9ACTN</name>
<gene>
    <name evidence="15" type="primary">alkA</name>
    <name evidence="15" type="ORF">GOEFS_014_00110</name>
</gene>
<dbReference type="GO" id="GO:0032131">
    <property type="term" value="F:alkylated DNA binding"/>
    <property type="evidence" value="ECO:0007669"/>
    <property type="project" value="TreeGrafter"/>
</dbReference>
<dbReference type="GO" id="GO:0008270">
    <property type="term" value="F:zinc ion binding"/>
    <property type="evidence" value="ECO:0007669"/>
    <property type="project" value="InterPro"/>
</dbReference>
<dbReference type="GO" id="GO:0006285">
    <property type="term" value="P:base-excision repair, AP site formation"/>
    <property type="evidence" value="ECO:0007669"/>
    <property type="project" value="TreeGrafter"/>
</dbReference>
<keyword evidence="5" id="KW-0808">Transferase</keyword>
<dbReference type="CDD" id="cd00056">
    <property type="entry name" value="ENDO3c"/>
    <property type="match status" value="1"/>
</dbReference>
<dbReference type="GO" id="GO:0005737">
    <property type="term" value="C:cytoplasm"/>
    <property type="evidence" value="ECO:0007669"/>
    <property type="project" value="TreeGrafter"/>
</dbReference>
<dbReference type="EMBL" id="BAEH01000014">
    <property type="protein sequence ID" value="GAB16769.1"/>
    <property type="molecule type" value="Genomic_DNA"/>
</dbReference>
<dbReference type="SUPFAM" id="SSF55945">
    <property type="entry name" value="TATA-box binding protein-like"/>
    <property type="match status" value="1"/>
</dbReference>
<dbReference type="InterPro" id="IPR035451">
    <property type="entry name" value="Ada-like_dom_sf"/>
</dbReference>
<dbReference type="RefSeq" id="WP_007316107.1">
    <property type="nucleotide sequence ID" value="NZ_BAEH01000014.1"/>
</dbReference>
<dbReference type="Gene3D" id="1.10.1670.10">
    <property type="entry name" value="Helix-hairpin-Helix base-excision DNA repair enzymes (C-terminal)"/>
    <property type="match status" value="1"/>
</dbReference>
<dbReference type="Proteomes" id="UP000035034">
    <property type="component" value="Unassembled WGS sequence"/>
</dbReference>
<keyword evidence="10" id="KW-0238">DNA-binding</keyword>
<dbReference type="SMART" id="SM00478">
    <property type="entry name" value="ENDO3c"/>
    <property type="match status" value="1"/>
</dbReference>
<dbReference type="SMART" id="SM01009">
    <property type="entry name" value="AlkA_N"/>
    <property type="match status" value="1"/>
</dbReference>
<protein>
    <recommendedName>
        <fullName evidence="3">DNA-3-methyladenine glycosylase II</fullName>
        <ecNumber evidence="3">3.2.2.21</ecNumber>
    </recommendedName>
</protein>
<dbReference type="InterPro" id="IPR037046">
    <property type="entry name" value="AlkA_N_sf"/>
</dbReference>
<evidence type="ECO:0000313" key="16">
    <source>
        <dbReference type="Proteomes" id="UP000035034"/>
    </source>
</evidence>
<dbReference type="STRING" id="1077974.GOEFS_014_00110"/>
<evidence type="ECO:0000256" key="6">
    <source>
        <dbReference type="ARBA" id="ARBA00022723"/>
    </source>
</evidence>
<dbReference type="Gene3D" id="1.10.340.30">
    <property type="entry name" value="Hypothetical protein, domain 2"/>
    <property type="match status" value="1"/>
</dbReference>
<dbReference type="InterPro" id="IPR010316">
    <property type="entry name" value="AlkA_N"/>
</dbReference>
<dbReference type="eggNOG" id="COG0122">
    <property type="taxonomic scope" value="Bacteria"/>
</dbReference>
<dbReference type="InterPro" id="IPR004026">
    <property type="entry name" value="Ada_DNA_repair_Zn-bd"/>
</dbReference>
<dbReference type="SUPFAM" id="SSF48150">
    <property type="entry name" value="DNA-glycosylase"/>
    <property type="match status" value="1"/>
</dbReference>
<dbReference type="eggNOG" id="COG2169">
    <property type="taxonomic scope" value="Bacteria"/>
</dbReference>
<evidence type="ECO:0000259" key="14">
    <source>
        <dbReference type="PROSITE" id="PS01124"/>
    </source>
</evidence>
<dbReference type="GO" id="GO:0008168">
    <property type="term" value="F:methyltransferase activity"/>
    <property type="evidence" value="ECO:0007669"/>
    <property type="project" value="UniProtKB-KW"/>
</dbReference>
<evidence type="ECO:0000256" key="3">
    <source>
        <dbReference type="ARBA" id="ARBA00012000"/>
    </source>
</evidence>
<comment type="cofactor">
    <cofactor evidence="2">
        <name>Zn(2+)</name>
        <dbReference type="ChEBI" id="CHEBI:29105"/>
    </cofactor>
</comment>
<dbReference type="Gene3D" id="3.40.10.10">
    <property type="entry name" value="DNA Methylphosphotriester Repair Domain"/>
    <property type="match status" value="1"/>
</dbReference>
<dbReference type="GO" id="GO:0032259">
    <property type="term" value="P:methylation"/>
    <property type="evidence" value="ECO:0007669"/>
    <property type="project" value="UniProtKB-KW"/>
</dbReference>
<comment type="caution">
    <text evidence="15">The sequence shown here is derived from an EMBL/GenBank/DDBJ whole genome shotgun (WGS) entry which is preliminary data.</text>
</comment>
<evidence type="ECO:0000256" key="1">
    <source>
        <dbReference type="ARBA" id="ARBA00000086"/>
    </source>
</evidence>
<keyword evidence="16" id="KW-1185">Reference proteome</keyword>
<dbReference type="InterPro" id="IPR051912">
    <property type="entry name" value="Alkylbase_DNA_Glycosylase/TA"/>
</dbReference>
<comment type="catalytic activity">
    <reaction evidence="1">
        <text>Hydrolysis of alkylated DNA, releasing 3-methyladenine, 3-methylguanine, 7-methylguanine and 7-methyladenine.</text>
        <dbReference type="EC" id="3.2.2.21"/>
    </reaction>
</comment>
<keyword evidence="12" id="KW-0804">Transcription</keyword>
<dbReference type="EC" id="3.2.2.21" evidence="3"/>
<evidence type="ECO:0000256" key="8">
    <source>
        <dbReference type="ARBA" id="ARBA00022833"/>
    </source>
</evidence>
<accession>H0QVB8</accession>
<evidence type="ECO:0000256" key="11">
    <source>
        <dbReference type="ARBA" id="ARBA00023159"/>
    </source>
</evidence>
<keyword evidence="11" id="KW-0010">Activator</keyword>
<evidence type="ECO:0000256" key="7">
    <source>
        <dbReference type="ARBA" id="ARBA00022763"/>
    </source>
</evidence>
<dbReference type="Pfam" id="PF02805">
    <property type="entry name" value="Ada_Zn_binding"/>
    <property type="match status" value="1"/>
</dbReference>
<sequence length="499" mass="53804">MPTSTTAPGLDFERCYRTLQARDSRFDGQFFVTVSSTGIYCRPSCPAQTPLARNVGFVLTAAAAQHGGFRACRRCAPDAVPGSPRWNTSADLASRAMRLISDGVVERDGVEGLARQLGYSTRQLGRVLTAELGAGPLALARAHRATNARVLIQCTTMPMTDVAFAAGFASIRQFNDTIREVFALSPTQLRELRASRAHGTAVTSGTGAITLRLPYRRPLDVAWLRWFLASHTIAGVSEMIDDEFVCTVTLPHGPALISIRIDADAAHDSVVLRLRHLDMRDLGVAVNRVRRLLDLDADAQAADQLLATDPGLRPLVTAAPGIRVPGTLDAAETLFTTMIGQQISVRAARTHLGNLVAELGEAAPWEADDGPTKLFPTPTMIAERGADVLRGPRRRIDAIVGAAEKIADGSVELHTGLAASDMRGLLRTLPGVGDWTANYVSMRAAADPDVLLSTDLVVARAAQELDIDLTQTTKWAPWRSYASMHLWRAKILPATSKTH</sequence>
<dbReference type="SMART" id="SM00342">
    <property type="entry name" value="HTH_ARAC"/>
    <property type="match status" value="1"/>
</dbReference>
<keyword evidence="13" id="KW-0234">DNA repair</keyword>
<evidence type="ECO:0000256" key="10">
    <source>
        <dbReference type="ARBA" id="ARBA00023125"/>
    </source>
</evidence>
<keyword evidence="4" id="KW-0489">Methyltransferase</keyword>
<dbReference type="PROSITE" id="PS00041">
    <property type="entry name" value="HTH_ARAC_FAMILY_1"/>
    <property type="match status" value="1"/>
</dbReference>
<dbReference type="OrthoDB" id="9811249at2"/>